<evidence type="ECO:0000313" key="2">
    <source>
        <dbReference type="Proteomes" id="UP001465976"/>
    </source>
</evidence>
<reference evidence="1 2" key="1">
    <citation type="submission" date="2024-02" db="EMBL/GenBank/DDBJ databases">
        <title>A draft genome for the cacao thread blight pathogen Marasmius crinis-equi.</title>
        <authorList>
            <person name="Cohen S.P."/>
            <person name="Baruah I.K."/>
            <person name="Amoako-Attah I."/>
            <person name="Bukari Y."/>
            <person name="Meinhardt L.W."/>
            <person name="Bailey B.A."/>
        </authorList>
    </citation>
    <scope>NUCLEOTIDE SEQUENCE [LARGE SCALE GENOMIC DNA]</scope>
    <source>
        <strain evidence="1 2">GH-76</strain>
    </source>
</reference>
<organism evidence="1 2">
    <name type="scientific">Marasmius crinis-equi</name>
    <dbReference type="NCBI Taxonomy" id="585013"/>
    <lineage>
        <taxon>Eukaryota</taxon>
        <taxon>Fungi</taxon>
        <taxon>Dikarya</taxon>
        <taxon>Basidiomycota</taxon>
        <taxon>Agaricomycotina</taxon>
        <taxon>Agaricomycetes</taxon>
        <taxon>Agaricomycetidae</taxon>
        <taxon>Agaricales</taxon>
        <taxon>Marasmiineae</taxon>
        <taxon>Marasmiaceae</taxon>
        <taxon>Marasmius</taxon>
    </lineage>
</organism>
<proteinExistence type="predicted"/>
<protein>
    <recommendedName>
        <fullName evidence="3">F-box domain-containing protein</fullName>
    </recommendedName>
</protein>
<evidence type="ECO:0008006" key="3">
    <source>
        <dbReference type="Google" id="ProtNLM"/>
    </source>
</evidence>
<dbReference type="Proteomes" id="UP001465976">
    <property type="component" value="Unassembled WGS sequence"/>
</dbReference>
<keyword evidence="2" id="KW-1185">Reference proteome</keyword>
<sequence length="482" mass="55295">MLGIIFTIFCTELHEYTFHIDDHPEEGLEMPAIVLSHVCKRWRAVTLSLPTLWSSIRVEFNGLPCNIDIPLRMHLKNSKPKPLRISLNFDYHDLDDYLSADYIFLSEEVKSAWDILLGASERFRELKLQLPPFDFPDIEGVSFPNLESVEDLLNEGHEMLRPPWLADDEDGPELPSEWLWDAIRAAPQLKEVTTLYYISSGYIPYAQLTTMNIADPNGAFETEEFLAVFFTQCTNLISLTWESSGDPDETEPAPRVPDSTVIPSLRYLNITKGQNNRGPFGGYFLSACASRVTFPSLRTLVFTADYWYPQLSLIAHRSSRTLEKLVVKLPFPESLSTPEHQYAIKHMVLCLRNWDLPALLEFSLCAEYHADTFGRAKIDRQSPLCGVILRTLLHKLHPQSRSFIRLRDLHISLPGMTLNSETVDSLIKVLEAHGDHLKRIQLFCAEEYKFDETMLGRTRALHERNIQLRIDQLRGHNGEVIE</sequence>
<name>A0ABR3F4I7_9AGAR</name>
<accession>A0ABR3F4I7</accession>
<dbReference type="EMBL" id="JBAHYK010001010">
    <property type="protein sequence ID" value="KAL0570008.1"/>
    <property type="molecule type" value="Genomic_DNA"/>
</dbReference>
<comment type="caution">
    <text evidence="1">The sequence shown here is derived from an EMBL/GenBank/DDBJ whole genome shotgun (WGS) entry which is preliminary data.</text>
</comment>
<gene>
    <name evidence="1" type="ORF">V5O48_011955</name>
</gene>
<evidence type="ECO:0000313" key="1">
    <source>
        <dbReference type="EMBL" id="KAL0570008.1"/>
    </source>
</evidence>